<dbReference type="InterPro" id="IPR011006">
    <property type="entry name" value="CheY-like_superfamily"/>
</dbReference>
<dbReference type="InterPro" id="IPR003661">
    <property type="entry name" value="HisK_dim/P_dom"/>
</dbReference>
<dbReference type="PANTHER" id="PTHR43047">
    <property type="entry name" value="TWO-COMPONENT HISTIDINE PROTEIN KINASE"/>
    <property type="match status" value="1"/>
</dbReference>
<dbReference type="SMART" id="SM00448">
    <property type="entry name" value="REC"/>
    <property type="match status" value="1"/>
</dbReference>
<dbReference type="FunFam" id="3.30.565.10:FF:000010">
    <property type="entry name" value="Sensor histidine kinase RcsC"/>
    <property type="match status" value="1"/>
</dbReference>
<evidence type="ECO:0000259" key="8">
    <source>
        <dbReference type="PROSITE" id="PS50110"/>
    </source>
</evidence>
<dbReference type="CDD" id="cd00082">
    <property type="entry name" value="HisKA"/>
    <property type="match status" value="1"/>
</dbReference>
<dbReference type="Pfam" id="PF00512">
    <property type="entry name" value="HisKA"/>
    <property type="match status" value="1"/>
</dbReference>
<dbReference type="InterPro" id="IPR003594">
    <property type="entry name" value="HATPase_dom"/>
</dbReference>
<dbReference type="Gene3D" id="3.40.50.2300">
    <property type="match status" value="1"/>
</dbReference>
<dbReference type="PROSITE" id="PS50109">
    <property type="entry name" value="HIS_KIN"/>
    <property type="match status" value="1"/>
</dbReference>
<dbReference type="Gene3D" id="1.10.287.130">
    <property type="match status" value="1"/>
</dbReference>
<evidence type="ECO:0000313" key="10">
    <source>
        <dbReference type="Proteomes" id="UP000649604"/>
    </source>
</evidence>
<evidence type="ECO:0000256" key="3">
    <source>
        <dbReference type="ARBA" id="ARBA00022553"/>
    </source>
</evidence>
<protein>
    <recommendedName>
        <fullName evidence="2">histidine kinase</fullName>
        <ecNumber evidence="2">2.7.13.3</ecNumber>
    </recommendedName>
</protein>
<dbReference type="Gene3D" id="3.30.565.10">
    <property type="entry name" value="Histidine kinase-like ATPase, C-terminal domain"/>
    <property type="match status" value="1"/>
</dbReference>
<feature type="domain" description="Histidine kinase" evidence="7">
    <location>
        <begin position="196"/>
        <end position="415"/>
    </location>
</feature>
<dbReference type="AlphaFoldDB" id="A0A9D5JYC8"/>
<evidence type="ECO:0000256" key="4">
    <source>
        <dbReference type="ARBA" id="ARBA00022679"/>
    </source>
</evidence>
<dbReference type="SMART" id="SM00388">
    <property type="entry name" value="HisKA"/>
    <property type="match status" value="1"/>
</dbReference>
<name>A0A9D5JYC8_9BACT</name>
<keyword evidence="4" id="KW-0808">Transferase</keyword>
<evidence type="ECO:0000256" key="6">
    <source>
        <dbReference type="PROSITE-ProRule" id="PRU00169"/>
    </source>
</evidence>
<feature type="modified residue" description="4-aspartylphosphate" evidence="6">
    <location>
        <position position="90"/>
    </location>
</feature>
<proteinExistence type="predicted"/>
<evidence type="ECO:0000259" key="7">
    <source>
        <dbReference type="PROSITE" id="PS50109"/>
    </source>
</evidence>
<dbReference type="Proteomes" id="UP000649604">
    <property type="component" value="Unassembled WGS sequence"/>
</dbReference>
<sequence length="416" mass="46653">MSDEHKIIRVDDDDDLIFADETLDEEAEEEAHPWKLLIVDDEEGVHHTTQRVLDDLVFQGQGLTYVNASSGAEAMQLIRDHPDTAIILLDVVMETDTIGLDVVRYIREELGNSFVRILLRTGQPGQAPERKVITEYDINDYKLKATLTEHELYTAVISALRSYTALQTQEHTRQALQHALEDAQIAHKARYQFLVNMGHELRTPLNGIIGFTEVLLENAQTAEQQDYLTTIKRSGADLLKVLNAILELTDLMGGECVLQASLFSLRDILAEIMHIIDIQAQWKHLQTSCQIDPDVPDTLLTDPQRLKQVLINILANALKHTESGHIALHVSRVSADSHQLLFTVRDTGIGIAKDKHDQIFQPFVLGEDVFTKRFGGIGLGLAIAKDLIEKMGGTIWLDSEPGQGSTFYFTITYQQA</sequence>
<organism evidence="9 10">
    <name type="scientific">candidate division KSB3 bacterium</name>
    <dbReference type="NCBI Taxonomy" id="2044937"/>
    <lineage>
        <taxon>Bacteria</taxon>
        <taxon>candidate division KSB3</taxon>
    </lineage>
</organism>
<gene>
    <name evidence="9" type="ORF">GF339_17750</name>
</gene>
<accession>A0A9D5JYC8</accession>
<comment type="caution">
    <text evidence="9">The sequence shown here is derived from an EMBL/GenBank/DDBJ whole genome shotgun (WGS) entry which is preliminary data.</text>
</comment>
<dbReference type="GO" id="GO:0000155">
    <property type="term" value="F:phosphorelay sensor kinase activity"/>
    <property type="evidence" value="ECO:0007669"/>
    <property type="project" value="InterPro"/>
</dbReference>
<dbReference type="CDD" id="cd16922">
    <property type="entry name" value="HATPase_EvgS-ArcB-TorS-like"/>
    <property type="match status" value="1"/>
</dbReference>
<dbReference type="SUPFAM" id="SSF55874">
    <property type="entry name" value="ATPase domain of HSP90 chaperone/DNA topoisomerase II/histidine kinase"/>
    <property type="match status" value="1"/>
</dbReference>
<comment type="catalytic activity">
    <reaction evidence="1">
        <text>ATP + protein L-histidine = ADP + protein N-phospho-L-histidine.</text>
        <dbReference type="EC" id="2.7.13.3"/>
    </reaction>
</comment>
<dbReference type="InterPro" id="IPR005467">
    <property type="entry name" value="His_kinase_dom"/>
</dbReference>
<keyword evidence="5" id="KW-0418">Kinase</keyword>
<feature type="domain" description="Response regulatory" evidence="8">
    <location>
        <begin position="35"/>
        <end position="159"/>
    </location>
</feature>
<dbReference type="SUPFAM" id="SSF52172">
    <property type="entry name" value="CheY-like"/>
    <property type="match status" value="1"/>
</dbReference>
<dbReference type="SUPFAM" id="SSF47384">
    <property type="entry name" value="Homodimeric domain of signal transducing histidine kinase"/>
    <property type="match status" value="1"/>
</dbReference>
<dbReference type="EMBL" id="WJJP01000581">
    <property type="protein sequence ID" value="MBD3326433.1"/>
    <property type="molecule type" value="Genomic_DNA"/>
</dbReference>
<dbReference type="PROSITE" id="PS50110">
    <property type="entry name" value="RESPONSE_REGULATORY"/>
    <property type="match status" value="1"/>
</dbReference>
<dbReference type="InterPro" id="IPR001789">
    <property type="entry name" value="Sig_transdc_resp-reg_receiver"/>
</dbReference>
<reference evidence="9" key="1">
    <citation type="submission" date="2019-11" db="EMBL/GenBank/DDBJ databases">
        <title>Microbial mats filling the niche in hypersaline microbial mats.</title>
        <authorList>
            <person name="Wong H.L."/>
            <person name="Macleod F.I."/>
            <person name="White R.A. III"/>
            <person name="Burns B.P."/>
        </authorList>
    </citation>
    <scope>NUCLEOTIDE SEQUENCE</scope>
    <source>
        <strain evidence="9">Rbin_158</strain>
    </source>
</reference>
<evidence type="ECO:0000256" key="2">
    <source>
        <dbReference type="ARBA" id="ARBA00012438"/>
    </source>
</evidence>
<dbReference type="InterPro" id="IPR004358">
    <property type="entry name" value="Sig_transdc_His_kin-like_C"/>
</dbReference>
<evidence type="ECO:0000256" key="1">
    <source>
        <dbReference type="ARBA" id="ARBA00000085"/>
    </source>
</evidence>
<dbReference type="InterPro" id="IPR036890">
    <property type="entry name" value="HATPase_C_sf"/>
</dbReference>
<dbReference type="PRINTS" id="PR00344">
    <property type="entry name" value="BCTRLSENSOR"/>
</dbReference>
<evidence type="ECO:0000256" key="5">
    <source>
        <dbReference type="ARBA" id="ARBA00022777"/>
    </source>
</evidence>
<dbReference type="EC" id="2.7.13.3" evidence="2"/>
<dbReference type="InterPro" id="IPR036097">
    <property type="entry name" value="HisK_dim/P_sf"/>
</dbReference>
<keyword evidence="3 6" id="KW-0597">Phosphoprotein</keyword>
<dbReference type="SMART" id="SM00387">
    <property type="entry name" value="HATPase_c"/>
    <property type="match status" value="1"/>
</dbReference>
<evidence type="ECO:0000313" key="9">
    <source>
        <dbReference type="EMBL" id="MBD3326433.1"/>
    </source>
</evidence>
<dbReference type="Pfam" id="PF02518">
    <property type="entry name" value="HATPase_c"/>
    <property type="match status" value="1"/>
</dbReference>